<feature type="region of interest" description="Disordered" evidence="1">
    <location>
        <begin position="115"/>
        <end position="178"/>
    </location>
</feature>
<keyword evidence="4" id="KW-1185">Reference proteome</keyword>
<feature type="transmembrane region" description="Helical" evidence="2">
    <location>
        <begin position="235"/>
        <end position="254"/>
    </location>
</feature>
<keyword evidence="2" id="KW-1133">Transmembrane helix</keyword>
<feature type="compositionally biased region" description="Basic and acidic residues" evidence="1">
    <location>
        <begin position="129"/>
        <end position="140"/>
    </location>
</feature>
<evidence type="ECO:0000313" key="4">
    <source>
        <dbReference type="Proteomes" id="UP000315439"/>
    </source>
</evidence>
<gene>
    <name evidence="3" type="ORF">FLL46_14315</name>
</gene>
<evidence type="ECO:0000256" key="1">
    <source>
        <dbReference type="SAM" id="MobiDB-lite"/>
    </source>
</evidence>
<evidence type="ECO:0000313" key="3">
    <source>
        <dbReference type="EMBL" id="TQV86980.1"/>
    </source>
</evidence>
<evidence type="ECO:0000256" key="2">
    <source>
        <dbReference type="SAM" id="Phobius"/>
    </source>
</evidence>
<keyword evidence="2" id="KW-0472">Membrane</keyword>
<organism evidence="3 4">
    <name type="scientific">Aliikangiella coralliicola</name>
    <dbReference type="NCBI Taxonomy" id="2592383"/>
    <lineage>
        <taxon>Bacteria</taxon>
        <taxon>Pseudomonadati</taxon>
        <taxon>Pseudomonadota</taxon>
        <taxon>Gammaproteobacteria</taxon>
        <taxon>Oceanospirillales</taxon>
        <taxon>Pleioneaceae</taxon>
        <taxon>Aliikangiella</taxon>
    </lineage>
</organism>
<dbReference type="OrthoDB" id="6313375at2"/>
<feature type="compositionally biased region" description="Polar residues" evidence="1">
    <location>
        <begin position="160"/>
        <end position="178"/>
    </location>
</feature>
<keyword evidence="2" id="KW-0812">Transmembrane</keyword>
<comment type="caution">
    <text evidence="3">The sequence shown here is derived from an EMBL/GenBank/DDBJ whole genome shotgun (WGS) entry which is preliminary data.</text>
</comment>
<feature type="transmembrane region" description="Helical" evidence="2">
    <location>
        <begin position="20"/>
        <end position="39"/>
    </location>
</feature>
<accession>A0A545UBZ0</accession>
<protein>
    <submittedName>
        <fullName evidence="3">Uncharacterized protein</fullName>
    </submittedName>
</protein>
<name>A0A545UBZ0_9GAMM</name>
<dbReference type="RefSeq" id="WP_142894515.1">
    <property type="nucleotide sequence ID" value="NZ_ML660165.1"/>
</dbReference>
<proteinExistence type="predicted"/>
<reference evidence="3 4" key="1">
    <citation type="submission" date="2019-07" db="EMBL/GenBank/DDBJ databases">
        <title>Draft genome for Aliikangiella sp. M105.</title>
        <authorList>
            <person name="Wang G."/>
        </authorList>
    </citation>
    <scope>NUCLEOTIDE SEQUENCE [LARGE SCALE GENOMIC DNA]</scope>
    <source>
        <strain evidence="3 4">M105</strain>
    </source>
</reference>
<dbReference type="EMBL" id="VIKS01000009">
    <property type="protein sequence ID" value="TQV86980.1"/>
    <property type="molecule type" value="Genomic_DNA"/>
</dbReference>
<dbReference type="Proteomes" id="UP000315439">
    <property type="component" value="Unassembled WGS sequence"/>
</dbReference>
<dbReference type="AlphaFoldDB" id="A0A545UBZ0"/>
<sequence length="507" mass="56671">MTSLQQKQKGSKPPKLLRGLFSIILMITSAILLIAWAIMNYQVEQLVAKRTSEYAHSIAQIAANSSAEALLSEDKLQLKMLVENVAKDPYIRSATIFAEDGQVIAEFPEAAAEVPDVSIGEMSNPQSNDSDKTKNDDKSKNNSSETQTSNDSSDAKKQSEQTLPSSTEADFQQAEITDGTTLSNQTEAYLVSQKDIPFVEKISYQSVTAGWFKITLNRELLESSFRESLKRSQNIILIIAAFLLVTLFTVVLRYERRVNSLVSMNHRLIQINAPKLPRSSQQWMESIKEISETQIQDLPEHKSLPTEENYWHSSNRSANTIFCYCQFAMEQQENEQTAACLSLAEKYLQASVQTYGVQSQGDILSGCLIPFLDNDNAEETLSEAISLIHLIRELLGSIELPITMRAYVGRGLVLVLENERAVITGVSLSNRLQDKISKLSPNVQFGDVICLFIEDNELENLGEFKPLVGQDAMLNASCFQLIEVSESLKQQTNRQVSYIIADQSEDK</sequence>